<evidence type="ECO:0000256" key="13">
    <source>
        <dbReference type="ARBA" id="ARBA00041418"/>
    </source>
</evidence>
<feature type="transmembrane region" description="Helical" evidence="16">
    <location>
        <begin position="45"/>
        <end position="64"/>
    </location>
</feature>
<dbReference type="PANTHER" id="PTHR30474:SF2">
    <property type="entry name" value="PEPTIDOGLYCAN GLYCOSYLTRANSFERASE FTSW-RELATED"/>
    <property type="match status" value="1"/>
</dbReference>
<name>A0A521E3U5_9SPHI</name>
<dbReference type="Proteomes" id="UP000315971">
    <property type="component" value="Unassembled WGS sequence"/>
</dbReference>
<dbReference type="RefSeq" id="WP_142604553.1">
    <property type="nucleotide sequence ID" value="NZ_FXSZ01000011.1"/>
</dbReference>
<evidence type="ECO:0000256" key="6">
    <source>
        <dbReference type="ARBA" id="ARBA00022984"/>
    </source>
</evidence>
<keyword evidence="4 16" id="KW-0812">Transmembrane</keyword>
<evidence type="ECO:0000256" key="12">
    <source>
        <dbReference type="ARBA" id="ARBA00041185"/>
    </source>
</evidence>
<dbReference type="EMBL" id="FXSZ01000011">
    <property type="protein sequence ID" value="SMO78618.1"/>
    <property type="molecule type" value="Genomic_DNA"/>
</dbReference>
<dbReference type="InterPro" id="IPR001182">
    <property type="entry name" value="FtsW/RodA"/>
</dbReference>
<evidence type="ECO:0000256" key="1">
    <source>
        <dbReference type="ARBA" id="ARBA00004141"/>
    </source>
</evidence>
<proteinExistence type="inferred from homology"/>
<evidence type="ECO:0000256" key="5">
    <source>
        <dbReference type="ARBA" id="ARBA00022960"/>
    </source>
</evidence>
<comment type="catalytic activity">
    <reaction evidence="15">
        <text>[GlcNAc-(1-&gt;4)-Mur2Ac(oyl-L-Ala-gamma-D-Glu-L-Lys-D-Ala-D-Ala)](n)-di-trans,octa-cis-undecaprenyl diphosphate + beta-D-GlcNAc-(1-&gt;4)-Mur2Ac(oyl-L-Ala-gamma-D-Glu-L-Lys-D-Ala-D-Ala)-di-trans,octa-cis-undecaprenyl diphosphate = [GlcNAc-(1-&gt;4)-Mur2Ac(oyl-L-Ala-gamma-D-Glu-L-Lys-D-Ala-D-Ala)](n+1)-di-trans,octa-cis-undecaprenyl diphosphate + di-trans,octa-cis-undecaprenyl diphosphate + H(+)</text>
        <dbReference type="Rhea" id="RHEA:23708"/>
        <dbReference type="Rhea" id="RHEA-COMP:9602"/>
        <dbReference type="Rhea" id="RHEA-COMP:9603"/>
        <dbReference type="ChEBI" id="CHEBI:15378"/>
        <dbReference type="ChEBI" id="CHEBI:58405"/>
        <dbReference type="ChEBI" id="CHEBI:60033"/>
        <dbReference type="ChEBI" id="CHEBI:78435"/>
        <dbReference type="EC" id="2.4.99.28"/>
    </reaction>
</comment>
<dbReference type="GO" id="GO:0009252">
    <property type="term" value="P:peptidoglycan biosynthetic process"/>
    <property type="evidence" value="ECO:0007669"/>
    <property type="project" value="UniProtKB-KW"/>
</dbReference>
<dbReference type="GO" id="GO:0008360">
    <property type="term" value="P:regulation of cell shape"/>
    <property type="evidence" value="ECO:0007669"/>
    <property type="project" value="UniProtKB-KW"/>
</dbReference>
<keyword evidence="5" id="KW-0133">Cell shape</keyword>
<evidence type="ECO:0000256" key="16">
    <source>
        <dbReference type="SAM" id="Phobius"/>
    </source>
</evidence>
<evidence type="ECO:0000256" key="2">
    <source>
        <dbReference type="ARBA" id="ARBA00022676"/>
    </source>
</evidence>
<evidence type="ECO:0000256" key="15">
    <source>
        <dbReference type="ARBA" id="ARBA00049902"/>
    </source>
</evidence>
<reference evidence="17 18" key="1">
    <citation type="submission" date="2017-05" db="EMBL/GenBank/DDBJ databases">
        <authorList>
            <person name="Varghese N."/>
            <person name="Submissions S."/>
        </authorList>
    </citation>
    <scope>NUCLEOTIDE SEQUENCE [LARGE SCALE GENOMIC DNA]</scope>
    <source>
        <strain evidence="17 18">DSM 21342</strain>
    </source>
</reference>
<gene>
    <name evidence="17" type="ORF">SAMN06265350_11111</name>
</gene>
<dbReference type="PANTHER" id="PTHR30474">
    <property type="entry name" value="CELL CYCLE PROTEIN"/>
    <property type="match status" value="1"/>
</dbReference>
<evidence type="ECO:0000313" key="17">
    <source>
        <dbReference type="EMBL" id="SMO78618.1"/>
    </source>
</evidence>
<comment type="subcellular location">
    <subcellularLocation>
        <location evidence="1">Membrane</location>
        <topology evidence="1">Multi-pass membrane protein</topology>
    </subcellularLocation>
</comment>
<keyword evidence="18" id="KW-1185">Reference proteome</keyword>
<evidence type="ECO:0000313" key="18">
    <source>
        <dbReference type="Proteomes" id="UP000315971"/>
    </source>
</evidence>
<dbReference type="GO" id="GO:0032153">
    <property type="term" value="C:cell division site"/>
    <property type="evidence" value="ECO:0007669"/>
    <property type="project" value="TreeGrafter"/>
</dbReference>
<evidence type="ECO:0000256" key="3">
    <source>
        <dbReference type="ARBA" id="ARBA00022679"/>
    </source>
</evidence>
<feature type="transmembrane region" description="Helical" evidence="16">
    <location>
        <begin position="267"/>
        <end position="293"/>
    </location>
</feature>
<evidence type="ECO:0000256" key="8">
    <source>
        <dbReference type="ARBA" id="ARBA00023136"/>
    </source>
</evidence>
<feature type="transmembrane region" description="Helical" evidence="16">
    <location>
        <begin position="191"/>
        <end position="208"/>
    </location>
</feature>
<keyword evidence="8 16" id="KW-0472">Membrane</keyword>
<feature type="transmembrane region" description="Helical" evidence="16">
    <location>
        <begin position="338"/>
        <end position="363"/>
    </location>
</feature>
<keyword evidence="3" id="KW-0808">Transferase</keyword>
<evidence type="ECO:0000256" key="9">
    <source>
        <dbReference type="ARBA" id="ARBA00032370"/>
    </source>
</evidence>
<evidence type="ECO:0000256" key="4">
    <source>
        <dbReference type="ARBA" id="ARBA00022692"/>
    </source>
</evidence>
<evidence type="ECO:0000256" key="14">
    <source>
        <dbReference type="ARBA" id="ARBA00044770"/>
    </source>
</evidence>
<dbReference type="Pfam" id="PF01098">
    <property type="entry name" value="FTSW_RODA_SPOVE"/>
    <property type="match status" value="1"/>
</dbReference>
<keyword evidence="7 16" id="KW-1133">Transmembrane helix</keyword>
<keyword evidence="2" id="KW-0328">Glycosyltransferase</keyword>
<dbReference type="AlphaFoldDB" id="A0A521E3U5"/>
<keyword evidence="6" id="KW-0573">Peptidoglycan synthesis</keyword>
<dbReference type="EC" id="2.4.99.28" evidence="14"/>
<feature type="transmembrane region" description="Helical" evidence="16">
    <location>
        <begin position="305"/>
        <end position="326"/>
    </location>
</feature>
<dbReference type="GO" id="GO:0051301">
    <property type="term" value="P:cell division"/>
    <property type="evidence" value="ECO:0007669"/>
    <property type="project" value="UniProtKB-KW"/>
</dbReference>
<accession>A0A521E3U5</accession>
<feature type="transmembrane region" description="Helical" evidence="16">
    <location>
        <begin position="76"/>
        <end position="94"/>
    </location>
</feature>
<dbReference type="GO" id="GO:0005886">
    <property type="term" value="C:plasma membrane"/>
    <property type="evidence" value="ECO:0007669"/>
    <property type="project" value="TreeGrafter"/>
</dbReference>
<evidence type="ECO:0000256" key="7">
    <source>
        <dbReference type="ARBA" id="ARBA00022989"/>
    </source>
</evidence>
<keyword evidence="17" id="KW-0131">Cell cycle</keyword>
<protein>
    <recommendedName>
        <fullName evidence="12">Probable peptidoglycan glycosyltransferase FtsW</fullName>
        <ecNumber evidence="14">2.4.99.28</ecNumber>
    </recommendedName>
    <alternativeName>
        <fullName evidence="13">Cell division protein FtsW</fullName>
    </alternativeName>
    <alternativeName>
        <fullName evidence="10">Cell wall polymerase</fullName>
    </alternativeName>
    <alternativeName>
        <fullName evidence="9">Peptidoglycan polymerase</fullName>
    </alternativeName>
</protein>
<keyword evidence="17" id="KW-0132">Cell division</keyword>
<dbReference type="GO" id="GO:0015648">
    <property type="term" value="F:lipid-linked peptidoglycan transporter activity"/>
    <property type="evidence" value="ECO:0007669"/>
    <property type="project" value="TreeGrafter"/>
</dbReference>
<dbReference type="OrthoDB" id="9812661at2"/>
<feature type="transmembrane region" description="Helical" evidence="16">
    <location>
        <begin position="12"/>
        <end position="33"/>
    </location>
</feature>
<evidence type="ECO:0000256" key="10">
    <source>
        <dbReference type="ARBA" id="ARBA00033270"/>
    </source>
</evidence>
<organism evidence="17 18">
    <name type="scientific">Solitalea koreensis</name>
    <dbReference type="NCBI Taxonomy" id="543615"/>
    <lineage>
        <taxon>Bacteria</taxon>
        <taxon>Pseudomonadati</taxon>
        <taxon>Bacteroidota</taxon>
        <taxon>Sphingobacteriia</taxon>
        <taxon>Sphingobacteriales</taxon>
        <taxon>Sphingobacteriaceae</taxon>
        <taxon>Solitalea</taxon>
    </lineage>
</organism>
<feature type="transmembrane region" description="Helical" evidence="16">
    <location>
        <begin position="145"/>
        <end position="163"/>
    </location>
</feature>
<comment type="similarity">
    <text evidence="11">Belongs to the SEDS family. FtsW subfamily.</text>
</comment>
<sequence>MNWILQKTRGDRWIWLVVFALSMISVLAVYSSTGTLAYKNDVNPVHYLIKHGTMIVAGLVIMYLAHLLDHRYYSRIAQILLYLSLPLLLYTLVFGSKVNDASRWITLPIINQTFQSSDLAKLALFMYLARELTKRQERIKSFKEGFLPIFFAVLGVCGLIAPANLSTSLMIFGTSMLLLLIGRVSFRQMAVVGIAGAVLVALVVFFGPRRGVYRARVQAYLHPEMVHSDKNYQSDQAKIAIATGGLTGKGPGNSTQRNYLPSPYADFVFAIIIEEWGMLGGVGIIALYLIFLYRSVKIVTRSPKAFGALLAAALSFSLVIQAFANMAVATNLFPVTGVALPLVSMGGTSILFTSAAFGIILSVSRDLEEAEKGVQGETA</sequence>
<evidence type="ECO:0000256" key="11">
    <source>
        <dbReference type="ARBA" id="ARBA00038053"/>
    </source>
</evidence>
<dbReference type="GO" id="GO:0008955">
    <property type="term" value="F:peptidoglycan glycosyltransferase activity"/>
    <property type="evidence" value="ECO:0007669"/>
    <property type="project" value="UniProtKB-EC"/>
</dbReference>